<dbReference type="Pfam" id="PF06835">
    <property type="entry name" value="LptC"/>
    <property type="match status" value="1"/>
</dbReference>
<dbReference type="GO" id="GO:0030288">
    <property type="term" value="C:outer membrane-bounded periplasmic space"/>
    <property type="evidence" value="ECO:0007669"/>
    <property type="project" value="TreeGrafter"/>
</dbReference>
<evidence type="ECO:0000313" key="6">
    <source>
        <dbReference type="EMBL" id="QRQ81976.1"/>
    </source>
</evidence>
<accession>A0A892ZJU1</accession>
<dbReference type="RefSeq" id="WP_230339273.1">
    <property type="nucleotide sequence ID" value="NZ_CP069798.1"/>
</dbReference>
<dbReference type="EMBL" id="CP069798">
    <property type="protein sequence ID" value="QRQ81976.1"/>
    <property type="molecule type" value="Genomic_DNA"/>
</dbReference>
<evidence type="ECO:0000256" key="5">
    <source>
        <dbReference type="ARBA" id="ARBA00023136"/>
    </source>
</evidence>
<dbReference type="GO" id="GO:0005886">
    <property type="term" value="C:plasma membrane"/>
    <property type="evidence" value="ECO:0007669"/>
    <property type="project" value="InterPro"/>
</dbReference>
<name>A0A892ZJU1_9NEIS</name>
<keyword evidence="5" id="KW-0472">Membrane</keyword>
<evidence type="ECO:0000256" key="2">
    <source>
        <dbReference type="ARBA" id="ARBA00022519"/>
    </source>
</evidence>
<proteinExistence type="predicted"/>
<protein>
    <submittedName>
        <fullName evidence="6">LPS export ABC transporter periplasmic protein LptC</fullName>
    </submittedName>
</protein>
<dbReference type="Proteomes" id="UP000653156">
    <property type="component" value="Chromosome"/>
</dbReference>
<keyword evidence="2" id="KW-0997">Cell inner membrane</keyword>
<dbReference type="GO" id="GO:0017089">
    <property type="term" value="F:glycolipid transfer activity"/>
    <property type="evidence" value="ECO:0007669"/>
    <property type="project" value="TreeGrafter"/>
</dbReference>
<keyword evidence="4" id="KW-1133">Transmembrane helix</keyword>
<dbReference type="NCBIfam" id="TIGR04409">
    <property type="entry name" value="LptC_YrbK"/>
    <property type="match status" value="1"/>
</dbReference>
<evidence type="ECO:0000256" key="1">
    <source>
        <dbReference type="ARBA" id="ARBA00022475"/>
    </source>
</evidence>
<dbReference type="InterPro" id="IPR010664">
    <property type="entry name" value="LipoPS_assembly_LptC-rel"/>
</dbReference>
<sequence length="192" mass="21243">MIKARGNWFFPLILALLMGSVSVWLDRVSQISTEEIALNPNEPKYRINGISAERFDADGLPGESLTATAAWQLPQQNIVNIDNPQLTLLRQGKPQYQVSSALAQYHTDSREVVFSDNVVLHQSADGNGNEGMLNTSRLTVNTATQTAKTDAKVDYHYGLSQGSAVGFEYNKERGFLNLSSRVKAIIYDPKKP</sequence>
<evidence type="ECO:0000313" key="7">
    <source>
        <dbReference type="Proteomes" id="UP000653156"/>
    </source>
</evidence>
<dbReference type="PANTHER" id="PTHR37481:SF1">
    <property type="entry name" value="LIPOPOLYSACCHARIDE EXPORT SYSTEM PROTEIN LPTC"/>
    <property type="match status" value="1"/>
</dbReference>
<dbReference type="Gene3D" id="2.60.450.10">
    <property type="entry name" value="Lipopolysaccharide (LPS) transport protein A like domain"/>
    <property type="match status" value="1"/>
</dbReference>
<dbReference type="KEGG" id="ptes:JQU52_00575"/>
<dbReference type="AlphaFoldDB" id="A0A892ZJU1"/>
<dbReference type="PANTHER" id="PTHR37481">
    <property type="entry name" value="LIPOPOLYSACCHARIDE EXPORT SYSTEM PROTEIN LPTC"/>
    <property type="match status" value="1"/>
</dbReference>
<organism evidence="6 7">
    <name type="scientific">Paralysiella testudinis</name>
    <dbReference type="NCBI Taxonomy" id="2809020"/>
    <lineage>
        <taxon>Bacteria</taxon>
        <taxon>Pseudomonadati</taxon>
        <taxon>Pseudomonadota</taxon>
        <taxon>Betaproteobacteria</taxon>
        <taxon>Neisseriales</taxon>
        <taxon>Neisseriaceae</taxon>
        <taxon>Paralysiella</taxon>
    </lineage>
</organism>
<reference evidence="6" key="1">
    <citation type="submission" date="2021-02" db="EMBL/GenBank/DDBJ databases">
        <title>Neisseriaceae sp. 26B isolated from the cloaca of a Common Toad-headed Turtle (Mesoclemmys nasuta).</title>
        <authorList>
            <person name="Spergser J."/>
            <person name="Busse H.-J."/>
        </authorList>
    </citation>
    <scope>NUCLEOTIDE SEQUENCE</scope>
    <source>
        <strain evidence="6">26B</strain>
    </source>
</reference>
<evidence type="ECO:0000256" key="3">
    <source>
        <dbReference type="ARBA" id="ARBA00022692"/>
    </source>
</evidence>
<gene>
    <name evidence="6" type="primary">lptC</name>
    <name evidence="6" type="ORF">JQU52_00575</name>
</gene>
<dbReference type="InterPro" id="IPR052363">
    <property type="entry name" value="LPS_export_LptC"/>
</dbReference>
<evidence type="ECO:0000256" key="4">
    <source>
        <dbReference type="ARBA" id="ARBA00022989"/>
    </source>
</evidence>
<dbReference type="InterPro" id="IPR026265">
    <property type="entry name" value="LptC"/>
</dbReference>
<keyword evidence="7" id="KW-1185">Reference proteome</keyword>
<dbReference type="GO" id="GO:0015221">
    <property type="term" value="F:lipopolysaccharide transmembrane transporter activity"/>
    <property type="evidence" value="ECO:0007669"/>
    <property type="project" value="InterPro"/>
</dbReference>
<keyword evidence="1" id="KW-1003">Cell membrane</keyword>
<keyword evidence="3" id="KW-0812">Transmembrane</keyword>